<evidence type="ECO:0000313" key="2">
    <source>
        <dbReference type="Proteomes" id="UP001431783"/>
    </source>
</evidence>
<proteinExistence type="predicted"/>
<dbReference type="AlphaFoldDB" id="A0AAW1TZ09"/>
<organism evidence="1 2">
    <name type="scientific">Henosepilachna vigintioctopunctata</name>
    <dbReference type="NCBI Taxonomy" id="420089"/>
    <lineage>
        <taxon>Eukaryota</taxon>
        <taxon>Metazoa</taxon>
        <taxon>Ecdysozoa</taxon>
        <taxon>Arthropoda</taxon>
        <taxon>Hexapoda</taxon>
        <taxon>Insecta</taxon>
        <taxon>Pterygota</taxon>
        <taxon>Neoptera</taxon>
        <taxon>Endopterygota</taxon>
        <taxon>Coleoptera</taxon>
        <taxon>Polyphaga</taxon>
        <taxon>Cucujiformia</taxon>
        <taxon>Coccinelloidea</taxon>
        <taxon>Coccinellidae</taxon>
        <taxon>Epilachninae</taxon>
        <taxon>Epilachnini</taxon>
        <taxon>Henosepilachna</taxon>
    </lineage>
</organism>
<gene>
    <name evidence="1" type="ORF">WA026_023151</name>
</gene>
<accession>A0AAW1TZ09</accession>
<sequence length="118" mass="12985">MEFSRASKFKSSLFGKLNRISLCTEFIFVSVKGEEISEAFFSSVMQFGVPLQVCTLIQRSVFSARPPGSPGNGLENFHSLICIREATAPPVLTYFGTLTSGNTIRAYHFLGIPSINLE</sequence>
<keyword evidence="2" id="KW-1185">Reference proteome</keyword>
<reference evidence="1 2" key="1">
    <citation type="submission" date="2023-03" db="EMBL/GenBank/DDBJ databases">
        <title>Genome insight into feeding habits of ladybird beetles.</title>
        <authorList>
            <person name="Li H.-S."/>
            <person name="Huang Y.-H."/>
            <person name="Pang H."/>
        </authorList>
    </citation>
    <scope>NUCLEOTIDE SEQUENCE [LARGE SCALE GENOMIC DNA]</scope>
    <source>
        <strain evidence="1">SYSU_2023b</strain>
        <tissue evidence="1">Whole body</tissue>
    </source>
</reference>
<comment type="caution">
    <text evidence="1">The sequence shown here is derived from an EMBL/GenBank/DDBJ whole genome shotgun (WGS) entry which is preliminary data.</text>
</comment>
<evidence type="ECO:0000313" key="1">
    <source>
        <dbReference type="EMBL" id="KAK9873594.1"/>
    </source>
</evidence>
<protein>
    <submittedName>
        <fullName evidence="1">Uncharacterized protein</fullName>
    </submittedName>
</protein>
<dbReference type="Proteomes" id="UP001431783">
    <property type="component" value="Unassembled WGS sequence"/>
</dbReference>
<name>A0AAW1TZ09_9CUCU</name>
<dbReference type="EMBL" id="JARQZJ010000022">
    <property type="protein sequence ID" value="KAK9873594.1"/>
    <property type="molecule type" value="Genomic_DNA"/>
</dbReference>